<evidence type="ECO:0000313" key="3">
    <source>
        <dbReference type="Proteomes" id="UP000315343"/>
    </source>
</evidence>
<feature type="domain" description="Flavodoxin-like" evidence="1">
    <location>
        <begin position="4"/>
        <end position="159"/>
    </location>
</feature>
<gene>
    <name evidence="2" type="ORF">LY60_01545</name>
</gene>
<dbReference type="PANTHER" id="PTHR38030">
    <property type="entry name" value="PROTOPORPHYRINOGEN IX DEHYDROGENASE [MENAQUINONE]"/>
    <property type="match status" value="1"/>
</dbReference>
<dbReference type="InterPro" id="IPR001226">
    <property type="entry name" value="Flavodoxin_CS"/>
</dbReference>
<organism evidence="2 3">
    <name type="scientific">Sedimentibacter saalensis</name>
    <dbReference type="NCBI Taxonomy" id="130788"/>
    <lineage>
        <taxon>Bacteria</taxon>
        <taxon>Bacillati</taxon>
        <taxon>Bacillota</taxon>
        <taxon>Tissierellia</taxon>
        <taxon>Sedimentibacter</taxon>
    </lineage>
</organism>
<protein>
    <submittedName>
        <fullName evidence="2">Flavodoxin-like protein</fullName>
    </submittedName>
</protein>
<evidence type="ECO:0000313" key="2">
    <source>
        <dbReference type="EMBL" id="TWH81788.1"/>
    </source>
</evidence>
<dbReference type="AlphaFoldDB" id="A0A562JF45"/>
<dbReference type="Pfam" id="PF12724">
    <property type="entry name" value="Flavodoxin_5"/>
    <property type="match status" value="1"/>
</dbReference>
<dbReference type="OrthoDB" id="2146857at2"/>
<dbReference type="GO" id="GO:0006783">
    <property type="term" value="P:heme biosynthetic process"/>
    <property type="evidence" value="ECO:0007669"/>
    <property type="project" value="TreeGrafter"/>
</dbReference>
<dbReference type="Proteomes" id="UP000315343">
    <property type="component" value="Unassembled WGS sequence"/>
</dbReference>
<dbReference type="Gene3D" id="3.40.50.360">
    <property type="match status" value="1"/>
</dbReference>
<dbReference type="InterPro" id="IPR052200">
    <property type="entry name" value="Protoporphyrinogen_IX_DH"/>
</dbReference>
<dbReference type="GO" id="GO:0070819">
    <property type="term" value="F:menaquinone-dependent protoporphyrinogen oxidase activity"/>
    <property type="evidence" value="ECO:0007669"/>
    <property type="project" value="TreeGrafter"/>
</dbReference>
<dbReference type="RefSeq" id="WP_145082016.1">
    <property type="nucleotide sequence ID" value="NZ_JAYFNS010000038.1"/>
</dbReference>
<dbReference type="PROSITE" id="PS00201">
    <property type="entry name" value="FLAVODOXIN"/>
    <property type="match status" value="1"/>
</dbReference>
<dbReference type="InterPro" id="IPR026816">
    <property type="entry name" value="Flavodoxin_dom"/>
</dbReference>
<proteinExistence type="predicted"/>
<dbReference type="InterPro" id="IPR008254">
    <property type="entry name" value="Flavodoxin/NO_synth"/>
</dbReference>
<dbReference type="SUPFAM" id="SSF52218">
    <property type="entry name" value="Flavoproteins"/>
    <property type="match status" value="1"/>
</dbReference>
<dbReference type="PANTHER" id="PTHR38030:SF2">
    <property type="entry name" value="PROTOPORPHYRINOGEN IX DEHYDROGENASE [QUINONE]"/>
    <property type="match status" value="1"/>
</dbReference>
<dbReference type="GO" id="GO:0009055">
    <property type="term" value="F:electron transfer activity"/>
    <property type="evidence" value="ECO:0007669"/>
    <property type="project" value="InterPro"/>
</dbReference>
<dbReference type="PROSITE" id="PS50902">
    <property type="entry name" value="FLAVODOXIN_LIKE"/>
    <property type="match status" value="1"/>
</dbReference>
<dbReference type="EMBL" id="VLKH01000003">
    <property type="protein sequence ID" value="TWH81788.1"/>
    <property type="molecule type" value="Genomic_DNA"/>
</dbReference>
<accession>A0A562JF45</accession>
<evidence type="ECO:0000259" key="1">
    <source>
        <dbReference type="PROSITE" id="PS50902"/>
    </source>
</evidence>
<reference evidence="2 3" key="1">
    <citation type="submission" date="2019-07" db="EMBL/GenBank/DDBJ databases">
        <title>Genomic Encyclopedia of Type Strains, Phase I: the one thousand microbial genomes (KMG-I) project.</title>
        <authorList>
            <person name="Kyrpides N."/>
        </authorList>
    </citation>
    <scope>NUCLEOTIDE SEQUENCE [LARGE SCALE GENOMIC DNA]</scope>
    <source>
        <strain evidence="2 3">DSM 13558</strain>
    </source>
</reference>
<keyword evidence="3" id="KW-1185">Reference proteome</keyword>
<sequence>MGNVAVIFKTKYGHTKQYAEWISEELKCDLFEQSEISGEKMLEYDTIVYGGGLYASGILGVDLITKNFSRINNKNIVVFTVGLADPDIKSQFEPIIKKNFTDEMQKRINIFHLRGGINYKELGIVHKAMMAALKSSVKKKDELTDEDRLMLETYGDKVEFTDKKDIEPLISFVRSLN</sequence>
<comment type="caution">
    <text evidence="2">The sequence shown here is derived from an EMBL/GenBank/DDBJ whole genome shotgun (WGS) entry which is preliminary data.</text>
</comment>
<dbReference type="GO" id="GO:0016651">
    <property type="term" value="F:oxidoreductase activity, acting on NAD(P)H"/>
    <property type="evidence" value="ECO:0007669"/>
    <property type="project" value="UniProtKB-ARBA"/>
</dbReference>
<name>A0A562JF45_9FIRM</name>
<dbReference type="GO" id="GO:0010181">
    <property type="term" value="F:FMN binding"/>
    <property type="evidence" value="ECO:0007669"/>
    <property type="project" value="InterPro"/>
</dbReference>
<dbReference type="InterPro" id="IPR029039">
    <property type="entry name" value="Flavoprotein-like_sf"/>
</dbReference>